<comment type="caution">
    <text evidence="1">The sequence shown here is derived from an EMBL/GenBank/DDBJ whole genome shotgun (WGS) entry which is preliminary data.</text>
</comment>
<keyword evidence="2" id="KW-1185">Reference proteome</keyword>
<protein>
    <recommendedName>
        <fullName evidence="3">Bacteriophage Rz lysis protein</fullName>
    </recommendedName>
</protein>
<evidence type="ECO:0008006" key="3">
    <source>
        <dbReference type="Google" id="ProtNLM"/>
    </source>
</evidence>
<sequence>MGAMLGSLLGGTWRLLRAVPLPVYLAAAVALWAWHWHAGAVADARAAGDISARQALSVSLMQAHAAAAVRYTQAADAEGRAQAFEQGLNRCIGTRTAMDTLTQAILGERERARAQAERALTSTQQELAHAYELSADRCADQPVPAAVIRVLDVAAFGQAGADANPVRAGAGAAVRARTVSADGTDPDSSSAGTTYRDLAGWIGVGWAPALHSCNADKSGLADLHTPDAP</sequence>
<reference evidence="1" key="1">
    <citation type="submission" date="2022-07" db="EMBL/GenBank/DDBJ databases">
        <title>Tahibacter sp., a new gammaproteobacterium isolated from the silt sample collected at pig farm.</title>
        <authorList>
            <person name="Chen H."/>
        </authorList>
    </citation>
    <scope>NUCLEOTIDE SEQUENCE</scope>
    <source>
        <strain evidence="1">P2K</strain>
    </source>
</reference>
<dbReference type="EMBL" id="JANFQO010000008">
    <property type="protein sequence ID" value="MCQ4165130.1"/>
    <property type="molecule type" value="Genomic_DNA"/>
</dbReference>
<accession>A0ABT1QS71</accession>
<dbReference type="Proteomes" id="UP001165498">
    <property type="component" value="Unassembled WGS sequence"/>
</dbReference>
<evidence type="ECO:0000313" key="2">
    <source>
        <dbReference type="Proteomes" id="UP001165498"/>
    </source>
</evidence>
<gene>
    <name evidence="1" type="ORF">NM961_10455</name>
</gene>
<evidence type="ECO:0000313" key="1">
    <source>
        <dbReference type="EMBL" id="MCQ4165130.1"/>
    </source>
</evidence>
<name>A0ABT1QS71_9GAMM</name>
<organism evidence="1 2">
    <name type="scientific">Tahibacter harae</name>
    <dbReference type="NCBI Taxonomy" id="2963937"/>
    <lineage>
        <taxon>Bacteria</taxon>
        <taxon>Pseudomonadati</taxon>
        <taxon>Pseudomonadota</taxon>
        <taxon>Gammaproteobacteria</taxon>
        <taxon>Lysobacterales</taxon>
        <taxon>Rhodanobacteraceae</taxon>
        <taxon>Tahibacter</taxon>
    </lineage>
</organism>
<dbReference type="RefSeq" id="WP_255914195.1">
    <property type="nucleotide sequence ID" value="NZ_JANFQO010000008.1"/>
</dbReference>
<proteinExistence type="predicted"/>